<comment type="similarity">
    <text evidence="2">Belongs to the eukaryotic ribosomal protein eL29 family.</text>
</comment>
<keyword evidence="5" id="KW-0963">Cytoplasm</keyword>
<evidence type="ECO:0000256" key="13">
    <source>
        <dbReference type="SAM" id="MobiDB-lite"/>
    </source>
</evidence>
<dbReference type="PANTHER" id="PTHR12884:SF18">
    <property type="entry name" value="60S RIBOSOMAL PROTEIN L29"/>
    <property type="match status" value="1"/>
</dbReference>
<evidence type="ECO:0000256" key="2">
    <source>
        <dbReference type="ARBA" id="ARBA00010247"/>
    </source>
</evidence>
<dbReference type="PANTHER" id="PTHR12884">
    <property type="entry name" value="60S RIBOSOMAL PROTEIN L29"/>
    <property type="match status" value="1"/>
</dbReference>
<accession>A0A485NDU8</accession>
<dbReference type="InterPro" id="IPR002673">
    <property type="entry name" value="Ribosomal_eL29"/>
</dbReference>
<evidence type="ECO:0000256" key="3">
    <source>
        <dbReference type="ARBA" id="ARBA00011133"/>
    </source>
</evidence>
<dbReference type="AlphaFoldDB" id="A0A485NDU8"/>
<evidence type="ECO:0000256" key="9">
    <source>
        <dbReference type="ARBA" id="ARBA00023274"/>
    </source>
</evidence>
<dbReference type="GO" id="GO:0003735">
    <property type="term" value="F:structural constituent of ribosome"/>
    <property type="evidence" value="ECO:0007669"/>
    <property type="project" value="InterPro"/>
</dbReference>
<evidence type="ECO:0000256" key="10">
    <source>
        <dbReference type="ARBA" id="ARBA00034092"/>
    </source>
</evidence>
<protein>
    <recommendedName>
        <fullName evidence="11">Large ribosomal subunit protein eL29</fullName>
    </recommendedName>
    <alternativeName>
        <fullName evidence="12">60S ribosomal protein L29</fullName>
    </alternativeName>
</protein>
<keyword evidence="9" id="KW-0687">Ribonucleoprotein</keyword>
<comment type="function">
    <text evidence="10">Component of the large ribosomal subunit. The ribosome is a large ribonucleoprotein complex responsible for the synthesis of proteins in the cell.</text>
</comment>
<dbReference type="GO" id="GO:0002181">
    <property type="term" value="P:cytoplasmic translation"/>
    <property type="evidence" value="ECO:0007669"/>
    <property type="project" value="TreeGrafter"/>
</dbReference>
<evidence type="ECO:0000313" key="14">
    <source>
        <dbReference type="EMBL" id="VFV30409.1"/>
    </source>
</evidence>
<keyword evidence="6" id="KW-0597">Phosphoprotein</keyword>
<gene>
    <name evidence="14" type="ORF">LYPA_23C021377</name>
</gene>
<evidence type="ECO:0000256" key="1">
    <source>
        <dbReference type="ARBA" id="ARBA00004496"/>
    </source>
</evidence>
<sequence>GLQCRHGQVQEPHHAQPVMKMAQKQHEEAQSQRYESLRRVDPNILRNMHFAKKHDKKGLKKMQANNASTMSAHARLSKPLLNPRRSSPHPKGWQPQAQST</sequence>
<reference evidence="14 15" key="1">
    <citation type="submission" date="2019-01" db="EMBL/GenBank/DDBJ databases">
        <authorList>
            <person name="Alioto T."/>
            <person name="Alioto T."/>
        </authorList>
    </citation>
    <scope>NUCLEOTIDE SEQUENCE [LARGE SCALE GENOMIC DNA]</scope>
</reference>
<evidence type="ECO:0000313" key="15">
    <source>
        <dbReference type="Proteomes" id="UP000386466"/>
    </source>
</evidence>
<keyword evidence="8" id="KW-0007">Acetylation</keyword>
<comment type="subcellular location">
    <subcellularLocation>
        <location evidence="1">Cytoplasm</location>
    </subcellularLocation>
</comment>
<evidence type="ECO:0000256" key="8">
    <source>
        <dbReference type="ARBA" id="ARBA00022990"/>
    </source>
</evidence>
<name>A0A485NDU8_LYNPA</name>
<evidence type="ECO:0000256" key="4">
    <source>
        <dbReference type="ARBA" id="ARBA00022481"/>
    </source>
</evidence>
<keyword evidence="4" id="KW-0488">Methylation</keyword>
<dbReference type="EMBL" id="CAAGRJ010014033">
    <property type="protein sequence ID" value="VFV30409.1"/>
    <property type="molecule type" value="Genomic_DNA"/>
</dbReference>
<keyword evidence="15" id="KW-1185">Reference proteome</keyword>
<evidence type="ECO:0000256" key="12">
    <source>
        <dbReference type="ARBA" id="ARBA00035328"/>
    </source>
</evidence>
<dbReference type="Proteomes" id="UP000386466">
    <property type="component" value="Unassembled WGS sequence"/>
</dbReference>
<feature type="compositionally biased region" description="Basic and acidic residues" evidence="13">
    <location>
        <begin position="24"/>
        <end position="35"/>
    </location>
</feature>
<evidence type="ECO:0000256" key="5">
    <source>
        <dbReference type="ARBA" id="ARBA00022490"/>
    </source>
</evidence>
<feature type="compositionally biased region" description="Basic residues" evidence="13">
    <location>
        <begin position="51"/>
        <end position="60"/>
    </location>
</feature>
<feature type="region of interest" description="Disordered" evidence="13">
    <location>
        <begin position="1"/>
        <end position="35"/>
    </location>
</feature>
<dbReference type="Gene3D" id="6.10.140.1730">
    <property type="match status" value="1"/>
</dbReference>
<proteinExistence type="inferred from homology"/>
<organism evidence="14 15">
    <name type="scientific">Lynx pardinus</name>
    <name type="common">Iberian lynx</name>
    <name type="synonym">Felis pardina</name>
    <dbReference type="NCBI Taxonomy" id="191816"/>
    <lineage>
        <taxon>Eukaryota</taxon>
        <taxon>Metazoa</taxon>
        <taxon>Chordata</taxon>
        <taxon>Craniata</taxon>
        <taxon>Vertebrata</taxon>
        <taxon>Euteleostomi</taxon>
        <taxon>Mammalia</taxon>
        <taxon>Eutheria</taxon>
        <taxon>Laurasiatheria</taxon>
        <taxon>Carnivora</taxon>
        <taxon>Feliformia</taxon>
        <taxon>Felidae</taxon>
        <taxon>Felinae</taxon>
        <taxon>Lynx</taxon>
    </lineage>
</organism>
<feature type="non-terminal residue" evidence="14">
    <location>
        <position position="1"/>
    </location>
</feature>
<evidence type="ECO:0000256" key="6">
    <source>
        <dbReference type="ARBA" id="ARBA00022553"/>
    </source>
</evidence>
<dbReference type="GO" id="GO:0022625">
    <property type="term" value="C:cytosolic large ribosomal subunit"/>
    <property type="evidence" value="ECO:0007669"/>
    <property type="project" value="TreeGrafter"/>
</dbReference>
<keyword evidence="7" id="KW-0689">Ribosomal protein</keyword>
<evidence type="ECO:0000256" key="7">
    <source>
        <dbReference type="ARBA" id="ARBA00022980"/>
    </source>
</evidence>
<evidence type="ECO:0000256" key="11">
    <source>
        <dbReference type="ARBA" id="ARBA00035222"/>
    </source>
</evidence>
<comment type="subunit">
    <text evidence="3">Component of the large ribosomal subunit.</text>
</comment>
<feature type="region of interest" description="Disordered" evidence="13">
    <location>
        <begin position="51"/>
        <end position="100"/>
    </location>
</feature>